<gene>
    <name evidence="1" type="ORF">EZS28_023648</name>
</gene>
<evidence type="ECO:0000313" key="2">
    <source>
        <dbReference type="Proteomes" id="UP000324800"/>
    </source>
</evidence>
<evidence type="ECO:0000313" key="1">
    <source>
        <dbReference type="EMBL" id="KAA6380826.1"/>
    </source>
</evidence>
<comment type="caution">
    <text evidence="1">The sequence shown here is derived from an EMBL/GenBank/DDBJ whole genome shotgun (WGS) entry which is preliminary data.</text>
</comment>
<reference evidence="1 2" key="1">
    <citation type="submission" date="2019-03" db="EMBL/GenBank/DDBJ databases">
        <title>Single cell metagenomics reveals metabolic interactions within the superorganism composed of flagellate Streblomastix strix and complex community of Bacteroidetes bacteria on its surface.</title>
        <authorList>
            <person name="Treitli S.C."/>
            <person name="Kolisko M."/>
            <person name="Husnik F."/>
            <person name="Keeling P."/>
            <person name="Hampl V."/>
        </authorList>
    </citation>
    <scope>NUCLEOTIDE SEQUENCE [LARGE SCALE GENOMIC DNA]</scope>
    <source>
        <strain evidence="1">ST1C</strain>
    </source>
</reference>
<dbReference type="PANTHER" id="PTHR33050">
    <property type="entry name" value="REVERSE TRANSCRIPTASE DOMAIN-CONTAINING PROTEIN"/>
    <property type="match status" value="1"/>
</dbReference>
<sequence length="195" mass="22427">MELQLASHKQQQEGSSRYSLRSSAFRLLLKRKADQISKSKTENSSAAYIINRGSETIALVTLVEKIFEIAEDLRLQLQVFHMSCKLYMIQDSLSKLTTSSDNQIHQYVPKKVLFALQVQRSIDMFASRKKRKFKLFMTRITDCLATSLDCLYLPWAGQVPYLYPQIPMIQITVIKVKQEEVLAVIMCPKLEAKTC</sequence>
<accession>A0A5J4VEG0</accession>
<name>A0A5J4VEG0_9EUKA</name>
<dbReference type="EMBL" id="SNRW01007694">
    <property type="protein sequence ID" value="KAA6380826.1"/>
    <property type="molecule type" value="Genomic_DNA"/>
</dbReference>
<dbReference type="PANTHER" id="PTHR33050:SF7">
    <property type="entry name" value="RIBONUCLEASE H"/>
    <property type="match status" value="1"/>
</dbReference>
<dbReference type="AlphaFoldDB" id="A0A5J4VEG0"/>
<protein>
    <submittedName>
        <fullName evidence="1">Uncharacterized protein</fullName>
    </submittedName>
</protein>
<dbReference type="InterPro" id="IPR052055">
    <property type="entry name" value="Hepadnavirus_pol/RT"/>
</dbReference>
<dbReference type="Proteomes" id="UP000324800">
    <property type="component" value="Unassembled WGS sequence"/>
</dbReference>
<organism evidence="1 2">
    <name type="scientific">Streblomastix strix</name>
    <dbReference type="NCBI Taxonomy" id="222440"/>
    <lineage>
        <taxon>Eukaryota</taxon>
        <taxon>Metamonada</taxon>
        <taxon>Preaxostyla</taxon>
        <taxon>Oxymonadida</taxon>
        <taxon>Streblomastigidae</taxon>
        <taxon>Streblomastix</taxon>
    </lineage>
</organism>
<proteinExistence type="predicted"/>